<organism evidence="2 3">
    <name type="scientific">Phytophthora palmivora</name>
    <dbReference type="NCBI Taxonomy" id="4796"/>
    <lineage>
        <taxon>Eukaryota</taxon>
        <taxon>Sar</taxon>
        <taxon>Stramenopiles</taxon>
        <taxon>Oomycota</taxon>
        <taxon>Peronosporomycetes</taxon>
        <taxon>Peronosporales</taxon>
        <taxon>Peronosporaceae</taxon>
        <taxon>Phytophthora</taxon>
    </lineage>
</organism>
<dbReference type="OrthoDB" id="426386at2759"/>
<accession>A0A2P4XRS9</accession>
<evidence type="ECO:0000313" key="3">
    <source>
        <dbReference type="Proteomes" id="UP000237271"/>
    </source>
</evidence>
<feature type="transmembrane region" description="Helical" evidence="1">
    <location>
        <begin position="180"/>
        <end position="197"/>
    </location>
</feature>
<keyword evidence="3" id="KW-1185">Reference proteome</keyword>
<keyword evidence="1" id="KW-0472">Membrane</keyword>
<proteinExistence type="predicted"/>
<name>A0A2P4XRS9_9STRA</name>
<evidence type="ECO:0000256" key="1">
    <source>
        <dbReference type="SAM" id="Phobius"/>
    </source>
</evidence>
<feature type="transmembrane region" description="Helical" evidence="1">
    <location>
        <begin position="217"/>
        <end position="240"/>
    </location>
</feature>
<keyword evidence="1 2" id="KW-0812">Transmembrane</keyword>
<sequence length="252" mass="26435">MLQRGCLTHLSVGRSRLQQTRLGGVVCRSVGTSAPQSKDEVKAPFLDRVVNKLNDSITKHPAETLAVLFASDIGSIGAMYGIISLTGLEFSPEFAVAFAASRPFRRVRLPLDLAVAAGVAKIFPVFSKVRLSDLTGALPNRASISPASTAASSGFMAKTMNKAKEVIDNYGAAYMMGSRLAGVGVVCSLYVLIKQGVDVMPILASLGMGEVGEAVGAYAAAVVFSSSFYPVTLGVTGYMVPVVAKLRRTVTP</sequence>
<reference evidence="2 3" key="1">
    <citation type="journal article" date="2017" name="Genome Biol. Evol.">
        <title>Phytophthora megakarya and P. palmivora, closely related causal agents of cacao black pod rot, underwent increases in genome sizes and gene numbers by different mechanisms.</title>
        <authorList>
            <person name="Ali S.S."/>
            <person name="Shao J."/>
            <person name="Lary D.J."/>
            <person name="Kronmiller B."/>
            <person name="Shen D."/>
            <person name="Strem M.D."/>
            <person name="Amoako-Attah I."/>
            <person name="Akrofi A.Y."/>
            <person name="Begoude B.A."/>
            <person name="Ten Hoopen G.M."/>
            <person name="Coulibaly K."/>
            <person name="Kebe B.I."/>
            <person name="Melnick R.L."/>
            <person name="Guiltinan M.J."/>
            <person name="Tyler B.M."/>
            <person name="Meinhardt L.W."/>
            <person name="Bailey B.A."/>
        </authorList>
    </citation>
    <scope>NUCLEOTIDE SEQUENCE [LARGE SCALE GENOMIC DNA]</scope>
    <source>
        <strain evidence="3">sbr112.9</strain>
    </source>
</reference>
<dbReference type="Proteomes" id="UP000237271">
    <property type="component" value="Unassembled WGS sequence"/>
</dbReference>
<dbReference type="EMBL" id="NCKW01008309">
    <property type="protein sequence ID" value="POM68254.1"/>
    <property type="molecule type" value="Genomic_DNA"/>
</dbReference>
<gene>
    <name evidence="2" type="ORF">PHPALM_15611</name>
</gene>
<comment type="caution">
    <text evidence="2">The sequence shown here is derived from an EMBL/GenBank/DDBJ whole genome shotgun (WGS) entry which is preliminary data.</text>
</comment>
<protein>
    <submittedName>
        <fullName evidence="2">Transmembrane protein</fullName>
    </submittedName>
</protein>
<evidence type="ECO:0000313" key="2">
    <source>
        <dbReference type="EMBL" id="POM68254.1"/>
    </source>
</evidence>
<keyword evidence="1" id="KW-1133">Transmembrane helix</keyword>
<dbReference type="AlphaFoldDB" id="A0A2P4XRS9"/>